<feature type="domain" description="EF-hand" evidence="7">
    <location>
        <begin position="321"/>
        <end position="356"/>
    </location>
</feature>
<evidence type="ECO:0000256" key="6">
    <source>
        <dbReference type="SAM" id="Phobius"/>
    </source>
</evidence>
<dbReference type="Gene3D" id="2.30.30.60">
    <property type="match status" value="1"/>
</dbReference>
<evidence type="ECO:0000313" key="8">
    <source>
        <dbReference type="EMBL" id="OLY79517.1"/>
    </source>
</evidence>
<dbReference type="PROSITE" id="PS50222">
    <property type="entry name" value="EF_HAND_2"/>
    <property type="match status" value="1"/>
</dbReference>
<keyword evidence="9" id="KW-1185">Reference proteome</keyword>
<dbReference type="OrthoDB" id="544685at2759"/>
<dbReference type="InterPro" id="IPR023408">
    <property type="entry name" value="MscS_beta-dom_sf"/>
</dbReference>
<feature type="transmembrane region" description="Helical" evidence="6">
    <location>
        <begin position="158"/>
        <end position="176"/>
    </location>
</feature>
<protein>
    <submittedName>
        <fullName evidence="8">Mechanosensitive ion channel protein 10</fullName>
    </submittedName>
</protein>
<evidence type="ECO:0000256" key="3">
    <source>
        <dbReference type="ARBA" id="ARBA00022989"/>
    </source>
</evidence>
<sequence>MGEGNDFDSAQGKGSSGYGEGVFNEKSRFTWIQKSPKSTRGRRLRSSLLRRIRNIIFILLIIALLPTPSIIYRFAFPSSPLFPPIDSNIDGNKETAFFQNLSHVGILCSMLFLIYFFVFYLFDLILKFVIYLVKEDGSQDVLSTLEDVELFRSLKPNIISFILTGIACIAWVAVFFTESFNAFNSTQNSDLTFNQFTFKLWVLSFLASCLFLAESLIMVKLAGSFHKDVYSDRIQRQKDIGEAINHFDSPKRLVKNNYVVTRDSRLSPKLLNKLSFSPNSKKDETEITVKGIYHSNYVFYRMLGDSPRKNLVPDDFLPFYDDREEAIDAFKLFDIDNIGSISLPVFQQTFIEYYVERGSIKSLFGICQAFWEKSKSFYNPLKNVVSFSGLTIAWSFVFGNSLKTSFDCFVFLFMLHPYDAGDHVLIDSRNMVVKKIRLLSTIFATTDGQNLTIPNSVVATKSIFNFRRSENQSQTYIIAVGLDTHPDTIQELFNRMSQFLLDNPTDYKPGLIKSFDSIVTCSTLNLKIGFTYRSNWQAISVWLRTKSNFIDRLSRELVALKITCLSQINVVKLTGSDERNQPALNF</sequence>
<dbReference type="InterPro" id="IPR006685">
    <property type="entry name" value="MscS_channel_2nd"/>
</dbReference>
<comment type="subcellular location">
    <subcellularLocation>
        <location evidence="1">Membrane</location>
    </subcellularLocation>
</comment>
<dbReference type="GO" id="GO:0005509">
    <property type="term" value="F:calcium ion binding"/>
    <property type="evidence" value="ECO:0007669"/>
    <property type="project" value="InterPro"/>
</dbReference>
<feature type="transmembrane region" description="Helical" evidence="6">
    <location>
        <begin position="52"/>
        <end position="76"/>
    </location>
</feature>
<comment type="caution">
    <text evidence="8">The sequence shown here is derived from an EMBL/GenBank/DDBJ whole genome shotgun (WGS) entry which is preliminary data.</text>
</comment>
<proteinExistence type="predicted"/>
<evidence type="ECO:0000256" key="4">
    <source>
        <dbReference type="ARBA" id="ARBA00023136"/>
    </source>
</evidence>
<evidence type="ECO:0000256" key="1">
    <source>
        <dbReference type="ARBA" id="ARBA00004370"/>
    </source>
</evidence>
<dbReference type="InterPro" id="IPR002048">
    <property type="entry name" value="EF_hand_dom"/>
</dbReference>
<dbReference type="EMBL" id="LSSL01004349">
    <property type="protein sequence ID" value="OLY79517.1"/>
    <property type="molecule type" value="Genomic_DNA"/>
</dbReference>
<evidence type="ECO:0000256" key="5">
    <source>
        <dbReference type="SAM" id="MobiDB-lite"/>
    </source>
</evidence>
<dbReference type="Pfam" id="PF00924">
    <property type="entry name" value="MS_channel_2nd"/>
    <property type="match status" value="1"/>
</dbReference>
<accession>A0A1R0GRI5</accession>
<dbReference type="SUPFAM" id="SSF50182">
    <property type="entry name" value="Sm-like ribonucleoproteins"/>
    <property type="match status" value="1"/>
</dbReference>
<keyword evidence="2 6" id="KW-0812">Transmembrane</keyword>
<feature type="transmembrane region" description="Helical" evidence="6">
    <location>
        <begin position="96"/>
        <end position="122"/>
    </location>
</feature>
<dbReference type="GO" id="GO:0016020">
    <property type="term" value="C:membrane"/>
    <property type="evidence" value="ECO:0007669"/>
    <property type="project" value="UniProtKB-SubCell"/>
</dbReference>
<dbReference type="GO" id="GO:0006874">
    <property type="term" value="P:intracellular calcium ion homeostasis"/>
    <property type="evidence" value="ECO:0007669"/>
    <property type="project" value="TreeGrafter"/>
</dbReference>
<dbReference type="InterPro" id="IPR058650">
    <property type="entry name" value="Msy1/2-like"/>
</dbReference>
<gene>
    <name evidence="8" type="ORF">AYI68_g6408</name>
</gene>
<evidence type="ECO:0000256" key="2">
    <source>
        <dbReference type="ARBA" id="ARBA00022692"/>
    </source>
</evidence>
<evidence type="ECO:0000259" key="7">
    <source>
        <dbReference type="PROSITE" id="PS50222"/>
    </source>
</evidence>
<keyword evidence="4 6" id="KW-0472">Membrane</keyword>
<dbReference type="AlphaFoldDB" id="A0A1R0GRI5"/>
<dbReference type="Proteomes" id="UP000187455">
    <property type="component" value="Unassembled WGS sequence"/>
</dbReference>
<feature type="region of interest" description="Disordered" evidence="5">
    <location>
        <begin position="1"/>
        <end position="21"/>
    </location>
</feature>
<keyword evidence="3 6" id="KW-1133">Transmembrane helix</keyword>
<reference evidence="8 9" key="1">
    <citation type="journal article" date="2016" name="Mol. Biol. Evol.">
        <title>Genome-Wide Survey of Gut Fungi (Harpellales) Reveals the First Horizontally Transferred Ubiquitin Gene from a Mosquito Host.</title>
        <authorList>
            <person name="Wang Y."/>
            <person name="White M.M."/>
            <person name="Kvist S."/>
            <person name="Moncalvo J.M."/>
        </authorList>
    </citation>
    <scope>NUCLEOTIDE SEQUENCE [LARGE SCALE GENOMIC DNA]</scope>
    <source>
        <strain evidence="8 9">ALG-7-W6</strain>
    </source>
</reference>
<dbReference type="InterPro" id="IPR010920">
    <property type="entry name" value="LSM_dom_sf"/>
</dbReference>
<feature type="transmembrane region" description="Helical" evidence="6">
    <location>
        <begin position="196"/>
        <end position="217"/>
    </location>
</feature>
<dbReference type="PANTHER" id="PTHR31323">
    <property type="entry name" value="MECHANOSENSITIVE ION CHANNEL PROTEIN MSY2"/>
    <property type="match status" value="1"/>
</dbReference>
<name>A0A1R0GRI5_9FUNG</name>
<dbReference type="PANTHER" id="PTHR31323:SF1">
    <property type="entry name" value="MECHANOSENSITIVE ION CHANNEL PROTEIN"/>
    <property type="match status" value="1"/>
</dbReference>
<organism evidence="8 9">
    <name type="scientific">Smittium mucronatum</name>
    <dbReference type="NCBI Taxonomy" id="133383"/>
    <lineage>
        <taxon>Eukaryota</taxon>
        <taxon>Fungi</taxon>
        <taxon>Fungi incertae sedis</taxon>
        <taxon>Zoopagomycota</taxon>
        <taxon>Kickxellomycotina</taxon>
        <taxon>Harpellomycetes</taxon>
        <taxon>Harpellales</taxon>
        <taxon>Legeriomycetaceae</taxon>
        <taxon>Smittium</taxon>
    </lineage>
</organism>
<evidence type="ECO:0000313" key="9">
    <source>
        <dbReference type="Proteomes" id="UP000187455"/>
    </source>
</evidence>
<dbReference type="GO" id="GO:0005262">
    <property type="term" value="F:calcium channel activity"/>
    <property type="evidence" value="ECO:0007669"/>
    <property type="project" value="TreeGrafter"/>
</dbReference>
<dbReference type="Pfam" id="PF25886">
    <property type="entry name" value="Msy1"/>
    <property type="match status" value="1"/>
</dbReference>